<dbReference type="Pfam" id="PF07441">
    <property type="entry name" value="BofA"/>
    <property type="match status" value="1"/>
</dbReference>
<evidence type="ECO:0000313" key="2">
    <source>
        <dbReference type="Proteomes" id="UP000515561"/>
    </source>
</evidence>
<reference evidence="1 2" key="1">
    <citation type="journal article" date="2016" name="Int. J. Syst. Evol. Microbiol.">
        <title>Descriptions of Anaerotaenia torta gen. nov., sp. nov. and Anaerocolumna cellulosilytica gen. nov., sp. nov. isolated from a methanogenic reactor of cattle waste.</title>
        <authorList>
            <person name="Uek A."/>
            <person name="Ohtaki Y."/>
            <person name="Kaku N."/>
            <person name="Ueki K."/>
        </authorList>
    </citation>
    <scope>NUCLEOTIDE SEQUENCE [LARGE SCALE GENOMIC DNA]</scope>
    <source>
        <strain evidence="1 2">SN021</strain>
    </source>
</reference>
<dbReference type="InterPro" id="IPR010001">
    <property type="entry name" value="BofA"/>
</dbReference>
<dbReference type="RefSeq" id="WP_184093109.1">
    <property type="nucleotide sequence ID" value="NZ_AP023367.1"/>
</dbReference>
<dbReference type="AlphaFoldDB" id="A0A6S6QZF2"/>
<dbReference type="KEGG" id="acel:acsn021_00390"/>
<evidence type="ECO:0000313" key="1">
    <source>
        <dbReference type="EMBL" id="BCJ92470.1"/>
    </source>
</evidence>
<name>A0A6S6QZF2_9FIRM</name>
<protein>
    <submittedName>
        <fullName evidence="1">Uncharacterized protein</fullName>
    </submittedName>
</protein>
<dbReference type="Proteomes" id="UP000515561">
    <property type="component" value="Chromosome"/>
</dbReference>
<organism evidence="1 2">
    <name type="scientific">Anaerocolumna cellulosilytica</name>
    <dbReference type="NCBI Taxonomy" id="433286"/>
    <lineage>
        <taxon>Bacteria</taxon>
        <taxon>Bacillati</taxon>
        <taxon>Bacillota</taxon>
        <taxon>Clostridia</taxon>
        <taxon>Lachnospirales</taxon>
        <taxon>Lachnospiraceae</taxon>
        <taxon>Anaerocolumna</taxon>
    </lineage>
</organism>
<sequence>MESKIFIAIIIICVALILFGLIKHRYDLFVNFGLRIFAGLLGIYLLNALLTRFGLTFCVGTNGFNALIIGLLGAPGFILIYGLAAYFYFL</sequence>
<proteinExistence type="predicted"/>
<accession>A0A6S6QZF2</accession>
<gene>
    <name evidence="1" type="ORF">acsn021_00390</name>
</gene>
<keyword evidence="2" id="KW-1185">Reference proteome</keyword>
<dbReference type="EMBL" id="AP023367">
    <property type="protein sequence ID" value="BCJ92470.1"/>
    <property type="molecule type" value="Genomic_DNA"/>
</dbReference>